<keyword evidence="2" id="KW-1185">Reference proteome</keyword>
<dbReference type="Proteomes" id="UP000479710">
    <property type="component" value="Unassembled WGS sequence"/>
</dbReference>
<accession>A0A6G1EDT8</accession>
<sequence>MGKESGFTEEDLPVPDELLRSLPPHPFLPLDPSSLPRPPWVSLPAGHLSAWKGTGIGAGAVEAGGRKLQGAWWASPEARRQLS</sequence>
<dbReference type="AlphaFoldDB" id="A0A6G1EDT8"/>
<gene>
    <name evidence="1" type="ORF">E2562_001013</name>
</gene>
<comment type="caution">
    <text evidence="1">The sequence shown here is derived from an EMBL/GenBank/DDBJ whole genome shotgun (WGS) entry which is preliminary data.</text>
</comment>
<protein>
    <submittedName>
        <fullName evidence="1">Uncharacterized protein</fullName>
    </submittedName>
</protein>
<organism evidence="1 2">
    <name type="scientific">Oryza meyeriana var. granulata</name>
    <dbReference type="NCBI Taxonomy" id="110450"/>
    <lineage>
        <taxon>Eukaryota</taxon>
        <taxon>Viridiplantae</taxon>
        <taxon>Streptophyta</taxon>
        <taxon>Embryophyta</taxon>
        <taxon>Tracheophyta</taxon>
        <taxon>Spermatophyta</taxon>
        <taxon>Magnoliopsida</taxon>
        <taxon>Liliopsida</taxon>
        <taxon>Poales</taxon>
        <taxon>Poaceae</taxon>
        <taxon>BOP clade</taxon>
        <taxon>Oryzoideae</taxon>
        <taxon>Oryzeae</taxon>
        <taxon>Oryzinae</taxon>
        <taxon>Oryza</taxon>
        <taxon>Oryza meyeriana</taxon>
    </lineage>
</organism>
<evidence type="ECO:0000313" key="2">
    <source>
        <dbReference type="Proteomes" id="UP000479710"/>
    </source>
</evidence>
<name>A0A6G1EDT8_9ORYZ</name>
<proteinExistence type="predicted"/>
<evidence type="ECO:0000313" key="1">
    <source>
        <dbReference type="EMBL" id="KAF0922604.1"/>
    </source>
</evidence>
<dbReference type="EMBL" id="SPHZ02000003">
    <property type="protein sequence ID" value="KAF0922604.1"/>
    <property type="molecule type" value="Genomic_DNA"/>
</dbReference>
<reference evidence="1 2" key="1">
    <citation type="submission" date="2019-11" db="EMBL/GenBank/DDBJ databases">
        <title>Whole genome sequence of Oryza granulata.</title>
        <authorList>
            <person name="Li W."/>
        </authorList>
    </citation>
    <scope>NUCLEOTIDE SEQUENCE [LARGE SCALE GENOMIC DNA]</scope>
    <source>
        <strain evidence="2">cv. Menghai</strain>
        <tissue evidence="1">Leaf</tissue>
    </source>
</reference>